<dbReference type="PROSITE" id="PS50894">
    <property type="entry name" value="HPT"/>
    <property type="match status" value="1"/>
</dbReference>
<proteinExistence type="predicted"/>
<reference evidence="4 5" key="1">
    <citation type="submission" date="2017-07" db="EMBL/GenBank/DDBJ databases">
        <title>Complete Genome Sequence of the cosmetic ferment Vitreoscilla filiformis (ATCC15551).</title>
        <authorList>
            <person name="Contreras S."/>
            <person name="Sagory-Zalkind P."/>
            <person name="Blanquart H."/>
            <person name="Iltis A."/>
            <person name="Morand S.C."/>
        </authorList>
    </citation>
    <scope>NUCLEOTIDE SEQUENCE [LARGE SCALE GENOMIC DNA]</scope>
    <source>
        <strain evidence="4 5">ATCC 15551</strain>
    </source>
</reference>
<protein>
    <recommendedName>
        <fullName evidence="3">HPt domain-containing protein</fullName>
    </recommendedName>
</protein>
<keyword evidence="2" id="KW-0597">Phosphoprotein</keyword>
<evidence type="ECO:0000256" key="1">
    <source>
        <dbReference type="ARBA" id="ARBA00023012"/>
    </source>
</evidence>
<dbReference type="SMART" id="SM00073">
    <property type="entry name" value="HPT"/>
    <property type="match status" value="1"/>
</dbReference>
<dbReference type="EMBL" id="CP022423">
    <property type="protein sequence ID" value="ASM77487.1"/>
    <property type="molecule type" value="Genomic_DNA"/>
</dbReference>
<dbReference type="Proteomes" id="UP000199729">
    <property type="component" value="Chromosome"/>
</dbReference>
<sequence>MFVLLAFAIMNSSPYGSSALPDDRPPATGLALDPVVLKDLQRLQPRDGVAFVNRLLRLYRDTLDKHQQAISTAWATRHFRVIQDSAHTLKSASANIGARELAEVCHALEQALRHEHWDEASRWVAPCLDTLRRTTEAVDALLGRPV</sequence>
<organism evidence="4 5">
    <name type="scientific">Vitreoscilla filiformis</name>
    <dbReference type="NCBI Taxonomy" id="63"/>
    <lineage>
        <taxon>Bacteria</taxon>
        <taxon>Pseudomonadati</taxon>
        <taxon>Pseudomonadota</taxon>
        <taxon>Betaproteobacteria</taxon>
        <taxon>Neisseriales</taxon>
        <taxon>Neisseriaceae</taxon>
        <taxon>Vitreoscilla</taxon>
    </lineage>
</organism>
<dbReference type="GO" id="GO:0004672">
    <property type="term" value="F:protein kinase activity"/>
    <property type="evidence" value="ECO:0007669"/>
    <property type="project" value="UniProtKB-ARBA"/>
</dbReference>
<dbReference type="Gene3D" id="1.20.120.160">
    <property type="entry name" value="HPT domain"/>
    <property type="match status" value="1"/>
</dbReference>
<dbReference type="GO" id="GO:0000160">
    <property type="term" value="P:phosphorelay signal transduction system"/>
    <property type="evidence" value="ECO:0007669"/>
    <property type="project" value="UniProtKB-KW"/>
</dbReference>
<evidence type="ECO:0000313" key="5">
    <source>
        <dbReference type="Proteomes" id="UP000199729"/>
    </source>
</evidence>
<dbReference type="Pfam" id="PF01627">
    <property type="entry name" value="Hpt"/>
    <property type="match status" value="1"/>
</dbReference>
<dbReference type="InterPro" id="IPR036641">
    <property type="entry name" value="HPT_dom_sf"/>
</dbReference>
<name>A0A221KF60_VITFI</name>
<gene>
    <name evidence="4" type="ORF">VITFI_CDS1709</name>
</gene>
<dbReference type="CDD" id="cd00088">
    <property type="entry name" value="HPT"/>
    <property type="match status" value="1"/>
</dbReference>
<dbReference type="KEGG" id="vff:VITFI_CDS1709"/>
<feature type="domain" description="HPt" evidence="3">
    <location>
        <begin position="48"/>
        <end position="145"/>
    </location>
</feature>
<dbReference type="SUPFAM" id="SSF47226">
    <property type="entry name" value="Histidine-containing phosphotransfer domain, HPT domain"/>
    <property type="match status" value="1"/>
</dbReference>
<keyword evidence="5" id="KW-1185">Reference proteome</keyword>
<keyword evidence="1" id="KW-0902">Two-component regulatory system</keyword>
<accession>A0A221KF60</accession>
<feature type="modified residue" description="Phosphohistidine" evidence="2">
    <location>
        <position position="87"/>
    </location>
</feature>
<dbReference type="InterPro" id="IPR008207">
    <property type="entry name" value="Sig_transdc_His_kin_Hpt_dom"/>
</dbReference>
<evidence type="ECO:0000256" key="2">
    <source>
        <dbReference type="PROSITE-ProRule" id="PRU00110"/>
    </source>
</evidence>
<evidence type="ECO:0000313" key="4">
    <source>
        <dbReference type="EMBL" id="ASM77487.1"/>
    </source>
</evidence>
<evidence type="ECO:0000259" key="3">
    <source>
        <dbReference type="PROSITE" id="PS50894"/>
    </source>
</evidence>
<dbReference type="AlphaFoldDB" id="A0A221KF60"/>